<proteinExistence type="predicted"/>
<dbReference type="GO" id="GO:0004857">
    <property type="term" value="F:enzyme inhibitor activity"/>
    <property type="evidence" value="ECO:0007669"/>
    <property type="project" value="InterPro"/>
</dbReference>
<dbReference type="PANTHER" id="PTHR31080:SF117">
    <property type="entry name" value="PLANT INVERTASE_PECTIN METHYLESTERASE INHIBITOR SUPERFAMILY PROTEIN"/>
    <property type="match status" value="1"/>
</dbReference>
<sequence length="200" mass="22061">MNSFRRSKLLFLPPLILISVFASLFLLTESVTKTTQKAHHHHHLHVQNHLQTARSTCQGTLHPDLCVSTLSKFPDFQKKSVADFISATVNLTINLVHSSASSCKSIRNHLHAVPLIQRRAIDDCLELLSETVDELKSAVSDLSSVQKGSHSRYSDIQTLLSGAMTNQDTCLDGFAQASNKTLRKIIQPGLVNILLVSAEI</sequence>
<organism evidence="3 4">
    <name type="scientific">Nepenthes gracilis</name>
    <name type="common">Slender pitcher plant</name>
    <dbReference type="NCBI Taxonomy" id="150966"/>
    <lineage>
        <taxon>Eukaryota</taxon>
        <taxon>Viridiplantae</taxon>
        <taxon>Streptophyta</taxon>
        <taxon>Embryophyta</taxon>
        <taxon>Tracheophyta</taxon>
        <taxon>Spermatophyta</taxon>
        <taxon>Magnoliopsida</taxon>
        <taxon>eudicotyledons</taxon>
        <taxon>Gunneridae</taxon>
        <taxon>Pentapetalae</taxon>
        <taxon>Caryophyllales</taxon>
        <taxon>Nepenthaceae</taxon>
        <taxon>Nepenthes</taxon>
    </lineage>
</organism>
<keyword evidence="1" id="KW-0732">Signal</keyword>
<evidence type="ECO:0000313" key="4">
    <source>
        <dbReference type="Proteomes" id="UP001279734"/>
    </source>
</evidence>
<dbReference type="SUPFAM" id="SSF101148">
    <property type="entry name" value="Plant invertase/pectin methylesterase inhibitor"/>
    <property type="match status" value="1"/>
</dbReference>
<keyword evidence="4" id="KW-1185">Reference proteome</keyword>
<dbReference type="AlphaFoldDB" id="A0AAD3S1D8"/>
<dbReference type="InterPro" id="IPR006501">
    <property type="entry name" value="Pectinesterase_inhib_dom"/>
</dbReference>
<evidence type="ECO:0000256" key="1">
    <source>
        <dbReference type="ARBA" id="ARBA00022729"/>
    </source>
</evidence>
<comment type="caution">
    <text evidence="3">The sequence shown here is derived from an EMBL/GenBank/DDBJ whole genome shotgun (WGS) entry which is preliminary data.</text>
</comment>
<dbReference type="PANTHER" id="PTHR31080">
    <property type="entry name" value="PECTINESTERASE INHIBITOR-LIKE"/>
    <property type="match status" value="1"/>
</dbReference>
<accession>A0AAD3S1D8</accession>
<dbReference type="InterPro" id="IPR051955">
    <property type="entry name" value="PME_Inhibitor"/>
</dbReference>
<dbReference type="InterPro" id="IPR035513">
    <property type="entry name" value="Invertase/methylesterase_inhib"/>
</dbReference>
<protein>
    <recommendedName>
        <fullName evidence="2">Pectinesterase inhibitor domain-containing protein</fullName>
    </recommendedName>
</protein>
<dbReference type="Pfam" id="PF04043">
    <property type="entry name" value="PMEI"/>
    <property type="match status" value="1"/>
</dbReference>
<gene>
    <name evidence="3" type="ORF">Nepgr_004438</name>
</gene>
<dbReference type="SMART" id="SM00856">
    <property type="entry name" value="PMEI"/>
    <property type="match status" value="1"/>
</dbReference>
<dbReference type="NCBIfam" id="TIGR01614">
    <property type="entry name" value="PME_inhib"/>
    <property type="match status" value="1"/>
</dbReference>
<dbReference type="Gene3D" id="1.20.140.40">
    <property type="entry name" value="Invertase/pectin methylesterase inhibitor family protein"/>
    <property type="match status" value="1"/>
</dbReference>
<reference evidence="3" key="1">
    <citation type="submission" date="2023-05" db="EMBL/GenBank/DDBJ databases">
        <title>Nepenthes gracilis genome sequencing.</title>
        <authorList>
            <person name="Fukushima K."/>
        </authorList>
    </citation>
    <scope>NUCLEOTIDE SEQUENCE</scope>
    <source>
        <strain evidence="3">SING2019-196</strain>
    </source>
</reference>
<feature type="domain" description="Pectinesterase inhibitor" evidence="2">
    <location>
        <begin position="48"/>
        <end position="196"/>
    </location>
</feature>
<name>A0AAD3S1D8_NEPGR</name>
<dbReference type="Proteomes" id="UP001279734">
    <property type="component" value="Unassembled WGS sequence"/>
</dbReference>
<dbReference type="CDD" id="cd15798">
    <property type="entry name" value="PMEI-like_3"/>
    <property type="match status" value="1"/>
</dbReference>
<evidence type="ECO:0000313" key="3">
    <source>
        <dbReference type="EMBL" id="GMH02599.1"/>
    </source>
</evidence>
<dbReference type="EMBL" id="BSYO01000003">
    <property type="protein sequence ID" value="GMH02599.1"/>
    <property type="molecule type" value="Genomic_DNA"/>
</dbReference>
<evidence type="ECO:0000259" key="2">
    <source>
        <dbReference type="SMART" id="SM00856"/>
    </source>
</evidence>